<reference evidence="2 3" key="1">
    <citation type="submission" date="2008-04" db="EMBL/GenBank/DDBJ databases">
        <title>Genome diversity and DNA divergence of Rhizobium etli.</title>
        <authorList>
            <person name="Gonzalez V."/>
            <person name="Acosta J.L."/>
            <person name="Santamaria R.I."/>
            <person name="Bustos P."/>
            <person name="Hernandez-Gonzalez I.L."/>
            <person name="Fernandez J.L."/>
            <person name="Diaz R."/>
            <person name="Flores M."/>
            <person name="Mora J."/>
            <person name="Palacios R."/>
            <person name="Davila G."/>
        </authorList>
    </citation>
    <scope>NUCLEOTIDE SEQUENCE [LARGE SCALE GENOMIC DNA]</scope>
    <source>
        <strain evidence="2 3">CIAT 652</strain>
    </source>
</reference>
<dbReference type="KEGG" id="rec:RHECIAT_CH0003831"/>
<evidence type="ECO:0000313" key="3">
    <source>
        <dbReference type="Proteomes" id="UP000008817"/>
    </source>
</evidence>
<dbReference type="AlphaFoldDB" id="B3PZW9"/>
<accession>B3PZW9</accession>
<dbReference type="Proteomes" id="UP000008817">
    <property type="component" value="Chromosome"/>
</dbReference>
<feature type="coiled-coil region" evidence="1">
    <location>
        <begin position="33"/>
        <end position="93"/>
    </location>
</feature>
<evidence type="ECO:0000256" key="1">
    <source>
        <dbReference type="SAM" id="Coils"/>
    </source>
</evidence>
<sequence length="159" mass="18048">MGTTIANPEEIQAELQKLKSFYEAQQRILLEQQEAAEREAADQREIAAAANRAERHAEADGLARQLMVHTRAVDKLLAEVSEHLRARVELSREIRRLVPESWHAGNVFEHDRGPSSAVTKSGVGYYLRMPTRGALSLEEQDLKWMSTFNLVEEKGRKRA</sequence>
<protein>
    <submittedName>
        <fullName evidence="2">Uncharacterized protein</fullName>
    </submittedName>
</protein>
<dbReference type="HOGENOM" id="CLU_1659333_0_0_5"/>
<organism evidence="2 3">
    <name type="scientific">Rhizobium etli (strain CIAT 652)</name>
    <dbReference type="NCBI Taxonomy" id="491916"/>
    <lineage>
        <taxon>Bacteria</taxon>
        <taxon>Pseudomonadati</taxon>
        <taxon>Pseudomonadota</taxon>
        <taxon>Alphaproteobacteria</taxon>
        <taxon>Hyphomicrobiales</taxon>
        <taxon>Rhizobiaceae</taxon>
        <taxon>Rhizobium/Agrobacterium group</taxon>
        <taxon>Rhizobium</taxon>
    </lineage>
</organism>
<name>B3PZW9_RHIE6</name>
<gene>
    <name evidence="2" type="ordered locus">RHECIAT_CH0003831</name>
</gene>
<dbReference type="EMBL" id="CP001074">
    <property type="protein sequence ID" value="ACE92769.1"/>
    <property type="molecule type" value="Genomic_DNA"/>
</dbReference>
<evidence type="ECO:0000313" key="2">
    <source>
        <dbReference type="EMBL" id="ACE92769.1"/>
    </source>
</evidence>
<keyword evidence="1" id="KW-0175">Coiled coil</keyword>
<proteinExistence type="predicted"/>